<evidence type="ECO:0000313" key="3">
    <source>
        <dbReference type="Proteomes" id="UP001519887"/>
    </source>
</evidence>
<dbReference type="Gene3D" id="2.60.420.10">
    <property type="entry name" value="Maltose phosphorylase, domain 3"/>
    <property type="match status" value="1"/>
</dbReference>
<dbReference type="Pfam" id="PF17390">
    <property type="entry name" value="Bac_rhamnosid_C"/>
    <property type="match status" value="1"/>
</dbReference>
<dbReference type="EMBL" id="JAHZIK010002187">
    <property type="protein sequence ID" value="MBW7460373.1"/>
    <property type="molecule type" value="Genomic_DNA"/>
</dbReference>
<accession>A0ABS7CHE9</accession>
<reference evidence="2 3" key="1">
    <citation type="submission" date="2021-07" db="EMBL/GenBank/DDBJ databases">
        <title>Paenibacillus radiodurans sp. nov., isolated from the southeastern edge of Tengger Desert.</title>
        <authorList>
            <person name="Zhang G."/>
        </authorList>
    </citation>
    <scope>NUCLEOTIDE SEQUENCE [LARGE SCALE GENOMIC DNA]</scope>
    <source>
        <strain evidence="2 3">CCM 7311</strain>
    </source>
</reference>
<dbReference type="Proteomes" id="UP001519887">
    <property type="component" value="Unassembled WGS sequence"/>
</dbReference>
<protein>
    <recommendedName>
        <fullName evidence="1">Alpha-L-rhamnosidase C-terminal domain-containing protein</fullName>
    </recommendedName>
</protein>
<feature type="domain" description="Alpha-L-rhamnosidase C-terminal" evidence="1">
    <location>
        <begin position="2"/>
        <end position="73"/>
    </location>
</feature>
<evidence type="ECO:0000259" key="1">
    <source>
        <dbReference type="Pfam" id="PF17390"/>
    </source>
</evidence>
<proteinExistence type="predicted"/>
<gene>
    <name evidence="2" type="ORF">K0U00_40550</name>
</gene>
<evidence type="ECO:0000313" key="2">
    <source>
        <dbReference type="EMBL" id="MBW7460373.1"/>
    </source>
</evidence>
<keyword evidence="3" id="KW-1185">Reference proteome</keyword>
<name>A0ABS7CHE9_9BACL</name>
<feature type="non-terminal residue" evidence="2">
    <location>
        <position position="1"/>
    </location>
</feature>
<sequence>KRVEDGWRRAAIAPQPCGLSWAKGKVPLPQGGRIEVEWHVEGNLMKLSVSAPEDVELDILIPEGLTGEVQIVKTPEKGSLTLI</sequence>
<organism evidence="2 3">
    <name type="scientific">Paenibacillus sepulcri</name>
    <dbReference type="NCBI Taxonomy" id="359917"/>
    <lineage>
        <taxon>Bacteria</taxon>
        <taxon>Bacillati</taxon>
        <taxon>Bacillota</taxon>
        <taxon>Bacilli</taxon>
        <taxon>Bacillales</taxon>
        <taxon>Paenibacillaceae</taxon>
        <taxon>Paenibacillus</taxon>
    </lineage>
</organism>
<comment type="caution">
    <text evidence="2">The sequence shown here is derived from an EMBL/GenBank/DDBJ whole genome shotgun (WGS) entry which is preliminary data.</text>
</comment>
<dbReference type="InterPro" id="IPR035398">
    <property type="entry name" value="Bac_rhamnosid_C"/>
</dbReference>